<dbReference type="EMBL" id="WBVQ01000001">
    <property type="protein sequence ID" value="KAB2817222.1"/>
    <property type="molecule type" value="Genomic_DNA"/>
</dbReference>
<feature type="transmembrane region" description="Helical" evidence="1">
    <location>
        <begin position="55"/>
        <end position="73"/>
    </location>
</feature>
<name>A0A6L3ZGT0_9FLAO</name>
<dbReference type="Proteomes" id="UP000484164">
    <property type="component" value="Unassembled WGS sequence"/>
</dbReference>
<dbReference type="AlphaFoldDB" id="A0A6L3ZGT0"/>
<evidence type="ECO:0000313" key="3">
    <source>
        <dbReference type="Proteomes" id="UP000484164"/>
    </source>
</evidence>
<keyword evidence="3" id="KW-1185">Reference proteome</keyword>
<evidence type="ECO:0000256" key="1">
    <source>
        <dbReference type="SAM" id="Phobius"/>
    </source>
</evidence>
<keyword evidence="1" id="KW-1133">Transmembrane helix</keyword>
<evidence type="ECO:0000313" key="2">
    <source>
        <dbReference type="EMBL" id="KAB2817222.1"/>
    </source>
</evidence>
<keyword evidence="1" id="KW-0472">Membrane</keyword>
<gene>
    <name evidence="2" type="ORF">F8C82_02185</name>
</gene>
<accession>A0A6L3ZGT0</accession>
<reference evidence="2 3" key="1">
    <citation type="submission" date="2019-10" db="EMBL/GenBank/DDBJ databases">
        <title>Genome sequence of Phaeocystidibacter marisrubri JCM30614 (type strain).</title>
        <authorList>
            <person name="Bowman J.P."/>
        </authorList>
    </citation>
    <scope>NUCLEOTIDE SEQUENCE [LARGE SCALE GENOMIC DNA]</scope>
    <source>
        <strain evidence="2 3">JCM 30614</strain>
    </source>
</reference>
<organism evidence="2 3">
    <name type="scientific">Phaeocystidibacter marisrubri</name>
    <dbReference type="NCBI Taxonomy" id="1577780"/>
    <lineage>
        <taxon>Bacteria</taxon>
        <taxon>Pseudomonadati</taxon>
        <taxon>Bacteroidota</taxon>
        <taxon>Flavobacteriia</taxon>
        <taxon>Flavobacteriales</taxon>
        <taxon>Phaeocystidibacteraceae</taxon>
        <taxon>Phaeocystidibacter</taxon>
    </lineage>
</organism>
<sequence>MGHRIYDERKDRLQRMMAAKGQEGVTDENKDDYLRNVRDKMERSRHNSKQNKGSTMRILVIFALLMLIAYIFLSQ</sequence>
<proteinExistence type="predicted"/>
<comment type="caution">
    <text evidence="2">The sequence shown here is derived from an EMBL/GenBank/DDBJ whole genome shotgun (WGS) entry which is preliminary data.</text>
</comment>
<keyword evidence="1" id="KW-0812">Transmembrane</keyword>
<protein>
    <submittedName>
        <fullName evidence="2">Uncharacterized protein</fullName>
    </submittedName>
</protein>